<protein>
    <submittedName>
        <fullName evidence="1">Uncharacterized protein</fullName>
    </submittedName>
</protein>
<dbReference type="EMBL" id="CADCXU010018717">
    <property type="protein sequence ID" value="CAB0007088.1"/>
    <property type="molecule type" value="Genomic_DNA"/>
</dbReference>
<dbReference type="Proteomes" id="UP000479000">
    <property type="component" value="Unassembled WGS sequence"/>
</dbReference>
<evidence type="ECO:0000313" key="2">
    <source>
        <dbReference type="Proteomes" id="UP000479000"/>
    </source>
</evidence>
<dbReference type="AlphaFoldDB" id="A0A6H5GS90"/>
<organism evidence="1 2">
    <name type="scientific">Nesidiocoris tenuis</name>
    <dbReference type="NCBI Taxonomy" id="355587"/>
    <lineage>
        <taxon>Eukaryota</taxon>
        <taxon>Metazoa</taxon>
        <taxon>Ecdysozoa</taxon>
        <taxon>Arthropoda</taxon>
        <taxon>Hexapoda</taxon>
        <taxon>Insecta</taxon>
        <taxon>Pterygota</taxon>
        <taxon>Neoptera</taxon>
        <taxon>Paraneoptera</taxon>
        <taxon>Hemiptera</taxon>
        <taxon>Heteroptera</taxon>
        <taxon>Panheteroptera</taxon>
        <taxon>Cimicomorpha</taxon>
        <taxon>Miridae</taxon>
        <taxon>Dicyphina</taxon>
        <taxon>Nesidiocoris</taxon>
    </lineage>
</organism>
<proteinExistence type="predicted"/>
<sequence length="78" mass="8951">MRLDEQFHEHHLKSKFIPSYAMNLLDVVGPGMVWNCLPKQALSQSSCWSCRSPIDIPVELASTLRSFLSKINLTIHQR</sequence>
<keyword evidence="2" id="KW-1185">Reference proteome</keyword>
<gene>
    <name evidence="1" type="ORF">NTEN_LOCUS12471</name>
</gene>
<reference evidence="1 2" key="1">
    <citation type="submission" date="2020-02" db="EMBL/GenBank/DDBJ databases">
        <authorList>
            <person name="Ferguson B K."/>
        </authorList>
    </citation>
    <scope>NUCLEOTIDE SEQUENCE [LARGE SCALE GENOMIC DNA]</scope>
</reference>
<feature type="non-terminal residue" evidence="1">
    <location>
        <position position="78"/>
    </location>
</feature>
<evidence type="ECO:0000313" key="1">
    <source>
        <dbReference type="EMBL" id="CAB0007088.1"/>
    </source>
</evidence>
<name>A0A6H5GS90_9HEMI</name>
<accession>A0A6H5GS90</accession>